<dbReference type="PANTHER" id="PTHR46951">
    <property type="entry name" value="BED-TYPE DOMAIN-CONTAINING PROTEIN"/>
    <property type="match status" value="1"/>
</dbReference>
<feature type="region of interest" description="Disordered" evidence="5">
    <location>
        <begin position="1"/>
        <end position="30"/>
    </location>
</feature>
<gene>
    <name evidence="8" type="ORF">BRAA04T16574Z</name>
    <name evidence="7" type="ORF">BRAPAZ1V2_A04P09850.2</name>
</gene>
<evidence type="ECO:0000256" key="2">
    <source>
        <dbReference type="ARBA" id="ARBA00022771"/>
    </source>
</evidence>
<reference evidence="8" key="1">
    <citation type="submission" date="2018-11" db="EMBL/GenBank/DDBJ databases">
        <authorList>
            <consortium name="Genoscope - CEA"/>
            <person name="William W."/>
        </authorList>
    </citation>
    <scope>NUCLEOTIDE SEQUENCE</scope>
</reference>
<dbReference type="Proteomes" id="UP000694005">
    <property type="component" value="Chromosome A04"/>
</dbReference>
<keyword evidence="1" id="KW-0479">Metal-binding</keyword>
<sequence length="168" mass="19173">MEDNDQEIPASSNSNTEHQNPSQRSTRQKQDLAWTYVTHTLDSKGKTILTCDFCGKVNHGGGINRMKQHMAGVKGSTNGCTKVPPEVQHTMRKSLKENEEKAKQKRGVNMQLHDSIDKTEFWIEEEEGEGELDFSELEDKLLEEYPKDGEELNHGMILNFISKYSLFN</sequence>
<dbReference type="InterPro" id="IPR003656">
    <property type="entry name" value="Znf_BED"/>
</dbReference>
<accession>A0A3P6CW13</accession>
<evidence type="ECO:0000256" key="4">
    <source>
        <dbReference type="PROSITE-ProRule" id="PRU00027"/>
    </source>
</evidence>
<evidence type="ECO:0000256" key="3">
    <source>
        <dbReference type="ARBA" id="ARBA00022833"/>
    </source>
</evidence>
<dbReference type="PROSITE" id="PS50808">
    <property type="entry name" value="ZF_BED"/>
    <property type="match status" value="1"/>
</dbReference>
<dbReference type="Gramene" id="A04p09850.2_BraZ1">
    <property type="protein sequence ID" value="A04p09850.2_BraZ1.CDS"/>
    <property type="gene ID" value="A04g09850.2_BraZ1"/>
</dbReference>
<evidence type="ECO:0000256" key="5">
    <source>
        <dbReference type="SAM" id="MobiDB-lite"/>
    </source>
</evidence>
<protein>
    <recommendedName>
        <fullName evidence="6">BED-type domain-containing protein</fullName>
    </recommendedName>
</protein>
<dbReference type="PANTHER" id="PTHR46951:SF2">
    <property type="entry name" value="BED-TYPE DOMAIN-CONTAINING PROTEIN"/>
    <property type="match status" value="1"/>
</dbReference>
<proteinExistence type="predicted"/>
<dbReference type="EMBL" id="LS974620">
    <property type="protein sequence ID" value="CAG7906084.1"/>
    <property type="molecule type" value="Genomic_DNA"/>
</dbReference>
<organism evidence="8">
    <name type="scientific">Brassica campestris</name>
    <name type="common">Field mustard</name>
    <dbReference type="NCBI Taxonomy" id="3711"/>
    <lineage>
        <taxon>Eukaryota</taxon>
        <taxon>Viridiplantae</taxon>
        <taxon>Streptophyta</taxon>
        <taxon>Embryophyta</taxon>
        <taxon>Tracheophyta</taxon>
        <taxon>Spermatophyta</taxon>
        <taxon>Magnoliopsida</taxon>
        <taxon>eudicotyledons</taxon>
        <taxon>Gunneridae</taxon>
        <taxon>Pentapetalae</taxon>
        <taxon>rosids</taxon>
        <taxon>malvids</taxon>
        <taxon>Brassicales</taxon>
        <taxon>Brassicaceae</taxon>
        <taxon>Brassiceae</taxon>
        <taxon>Brassica</taxon>
    </lineage>
</organism>
<dbReference type="EMBL" id="LR031576">
    <property type="protein sequence ID" value="VDD11659.1"/>
    <property type="molecule type" value="Genomic_DNA"/>
</dbReference>
<evidence type="ECO:0000313" key="7">
    <source>
        <dbReference type="EMBL" id="CAG7906084.1"/>
    </source>
</evidence>
<keyword evidence="2 4" id="KW-0863">Zinc-finger</keyword>
<feature type="domain" description="BED-type" evidence="6">
    <location>
        <begin position="28"/>
        <end position="87"/>
    </location>
</feature>
<dbReference type="GO" id="GO:0003677">
    <property type="term" value="F:DNA binding"/>
    <property type="evidence" value="ECO:0007669"/>
    <property type="project" value="InterPro"/>
</dbReference>
<dbReference type="AlphaFoldDB" id="A0A3P6CW13"/>
<name>A0A3P6CW13_BRACM</name>
<keyword evidence="3" id="KW-0862">Zinc</keyword>
<evidence type="ECO:0000259" key="6">
    <source>
        <dbReference type="PROSITE" id="PS50808"/>
    </source>
</evidence>
<evidence type="ECO:0000256" key="1">
    <source>
        <dbReference type="ARBA" id="ARBA00022723"/>
    </source>
</evidence>
<evidence type="ECO:0000313" key="8">
    <source>
        <dbReference type="EMBL" id="VDD11659.1"/>
    </source>
</evidence>
<feature type="compositionally biased region" description="Polar residues" evidence="5">
    <location>
        <begin position="9"/>
        <end position="25"/>
    </location>
</feature>
<dbReference type="GO" id="GO:0008270">
    <property type="term" value="F:zinc ion binding"/>
    <property type="evidence" value="ECO:0007669"/>
    <property type="project" value="UniProtKB-KW"/>
</dbReference>